<organism evidence="2 3">
    <name type="scientific">Acanthamoeba castellanii (strain ATCC 30010 / Neff)</name>
    <dbReference type="NCBI Taxonomy" id="1257118"/>
    <lineage>
        <taxon>Eukaryota</taxon>
        <taxon>Amoebozoa</taxon>
        <taxon>Discosea</taxon>
        <taxon>Longamoebia</taxon>
        <taxon>Centramoebida</taxon>
        <taxon>Acanthamoebidae</taxon>
        <taxon>Acanthamoeba</taxon>
    </lineage>
</organism>
<sequence length="173" mass="19545">MRRCTFNKLAKFCLAKQHTNYVHIISRNYKDVIKVQDIVAEWLSKTEPVEGVAREKPSATTQQQAKKGARVVRLQRKGGQVVQSCDVYIGRRWTMGGWNLPQSKWANPFTARKAGSAAEAVRLYEEDHLSKRPDLLAELGELRGKTLGCWCKKKPSDPCHGDVLVRLVNATPE</sequence>
<dbReference type="Pfam" id="PF14216">
    <property type="entry name" value="DUF4326"/>
    <property type="match status" value="1"/>
</dbReference>
<evidence type="ECO:0000313" key="3">
    <source>
        <dbReference type="Proteomes" id="UP000011083"/>
    </source>
</evidence>
<dbReference type="VEuPathDB" id="AmoebaDB:ACA1_398940"/>
<reference evidence="2 3" key="1">
    <citation type="journal article" date="2013" name="Genome Biol.">
        <title>Genome of Acanthamoeba castellanii highlights extensive lateral gene transfer and early evolution of tyrosine kinase signaling.</title>
        <authorList>
            <person name="Clarke M."/>
            <person name="Lohan A.J."/>
            <person name="Liu B."/>
            <person name="Lagkouvardos I."/>
            <person name="Roy S."/>
            <person name="Zafar N."/>
            <person name="Bertelli C."/>
            <person name="Schilde C."/>
            <person name="Kianianmomeni A."/>
            <person name="Burglin T.R."/>
            <person name="Frech C."/>
            <person name="Turcotte B."/>
            <person name="Kopec K.O."/>
            <person name="Synnott J.M."/>
            <person name="Choo C."/>
            <person name="Paponov I."/>
            <person name="Finkler A."/>
            <person name="Soon Heng Tan C."/>
            <person name="Hutchins A.P."/>
            <person name="Weinmeier T."/>
            <person name="Rattei T."/>
            <person name="Chu J.S."/>
            <person name="Gimenez G."/>
            <person name="Irimia M."/>
            <person name="Rigden D.J."/>
            <person name="Fitzpatrick D.A."/>
            <person name="Lorenzo-Morales J."/>
            <person name="Bateman A."/>
            <person name="Chiu C.H."/>
            <person name="Tang P."/>
            <person name="Hegemann P."/>
            <person name="Fromm H."/>
            <person name="Raoult D."/>
            <person name="Greub G."/>
            <person name="Miranda-Saavedra D."/>
            <person name="Chen N."/>
            <person name="Nash P."/>
            <person name="Ginger M.L."/>
            <person name="Horn M."/>
            <person name="Schaap P."/>
            <person name="Caler L."/>
            <person name="Loftus B."/>
        </authorList>
    </citation>
    <scope>NUCLEOTIDE SEQUENCE [LARGE SCALE GENOMIC DNA]</scope>
    <source>
        <strain evidence="2 3">Neff</strain>
    </source>
</reference>
<dbReference type="Proteomes" id="UP000011083">
    <property type="component" value="Unassembled WGS sequence"/>
</dbReference>
<dbReference type="InterPro" id="IPR025475">
    <property type="entry name" value="DUF4326"/>
</dbReference>
<keyword evidence="3" id="KW-1185">Reference proteome</keyword>
<name>L8HDR7_ACACF</name>
<dbReference type="EMBL" id="KB007869">
    <property type="protein sequence ID" value="ELR22908.1"/>
    <property type="molecule type" value="Genomic_DNA"/>
</dbReference>
<feature type="domain" description="DUF4326" evidence="1">
    <location>
        <begin position="76"/>
        <end position="165"/>
    </location>
</feature>
<gene>
    <name evidence="2" type="ORF">ACA1_398940</name>
</gene>
<protein>
    <recommendedName>
        <fullName evidence="1">DUF4326 domain-containing protein</fullName>
    </recommendedName>
</protein>
<dbReference type="GeneID" id="14923871"/>
<dbReference type="KEGG" id="acan:ACA1_398940"/>
<dbReference type="RefSeq" id="XP_004351685.1">
    <property type="nucleotide sequence ID" value="XM_004351633.1"/>
</dbReference>
<dbReference type="OrthoDB" id="30916at2759"/>
<dbReference type="AlphaFoldDB" id="L8HDR7"/>
<proteinExistence type="predicted"/>
<evidence type="ECO:0000259" key="1">
    <source>
        <dbReference type="Pfam" id="PF14216"/>
    </source>
</evidence>
<evidence type="ECO:0000313" key="2">
    <source>
        <dbReference type="EMBL" id="ELR22908.1"/>
    </source>
</evidence>
<accession>L8HDR7</accession>